<dbReference type="EMBL" id="CAMPGE010016536">
    <property type="protein sequence ID" value="CAI2375088.1"/>
    <property type="molecule type" value="Genomic_DNA"/>
</dbReference>
<keyword evidence="10" id="KW-1185">Reference proteome</keyword>
<evidence type="ECO:0000256" key="6">
    <source>
        <dbReference type="ARBA" id="ARBA00022786"/>
    </source>
</evidence>
<dbReference type="GO" id="GO:0016740">
    <property type="term" value="F:transferase activity"/>
    <property type="evidence" value="ECO:0007669"/>
    <property type="project" value="UniProtKB-KW"/>
</dbReference>
<sequence>MENKGIDCLICYGEYENKHGGISCSQDHFCCQDCFGNMAQDMFEHSQTKIPAKCFECQEELNKDQVLKLMDSTKVGLYKLYCARTEIDPKSQKVQKCPYCTYYEIWDINNNSHIFYCQEDSCRKVCCFICNRKLKVASSSKDKESIEVQEEVLSHSKCAAFLTMQADWETAMSPGQQRKCPGCGLGGTKDEDCTKMTCVRCSTLWCYICGMSEAQVERESVDSNFGQHFLGWETNSKRCPKKLTYIAKVDKRWDSEDEEANTEYFHKILQYKAMREFFSEYTEEQFQNLCEIVPEAKDYLDKIEEVMTMDLELIKR</sequence>
<keyword evidence="4" id="KW-0677">Repeat</keyword>
<dbReference type="SUPFAM" id="SSF57850">
    <property type="entry name" value="RING/U-box"/>
    <property type="match status" value="1"/>
</dbReference>
<dbReference type="AlphaFoldDB" id="A0AAD1XLP7"/>
<dbReference type="PROSITE" id="PS51873">
    <property type="entry name" value="TRIAD"/>
    <property type="match status" value="1"/>
</dbReference>
<dbReference type="Pfam" id="PF26200">
    <property type="entry name" value="Rcat_RNF216"/>
    <property type="match status" value="1"/>
</dbReference>
<dbReference type="GO" id="GO:0008270">
    <property type="term" value="F:zinc ion binding"/>
    <property type="evidence" value="ECO:0007669"/>
    <property type="project" value="UniProtKB-KW"/>
</dbReference>
<dbReference type="CDD" id="cd20336">
    <property type="entry name" value="Rcat_RBR"/>
    <property type="match status" value="1"/>
</dbReference>
<proteinExistence type="predicted"/>
<gene>
    <name evidence="9" type="ORF">ECRASSUSDP1_LOCUS16448</name>
</gene>
<dbReference type="InterPro" id="IPR051628">
    <property type="entry name" value="LUBAC_E3_Ligases"/>
</dbReference>
<evidence type="ECO:0000313" key="10">
    <source>
        <dbReference type="Proteomes" id="UP001295684"/>
    </source>
</evidence>
<accession>A0AAD1XLP7</accession>
<evidence type="ECO:0000256" key="1">
    <source>
        <dbReference type="ARBA" id="ARBA00004906"/>
    </source>
</evidence>
<evidence type="ECO:0000256" key="3">
    <source>
        <dbReference type="ARBA" id="ARBA00022723"/>
    </source>
</evidence>
<keyword evidence="6" id="KW-0833">Ubl conjugation pathway</keyword>
<feature type="domain" description="RING-type" evidence="8">
    <location>
        <begin position="4"/>
        <end position="231"/>
    </location>
</feature>
<organism evidence="9 10">
    <name type="scientific">Euplotes crassus</name>
    <dbReference type="NCBI Taxonomy" id="5936"/>
    <lineage>
        <taxon>Eukaryota</taxon>
        <taxon>Sar</taxon>
        <taxon>Alveolata</taxon>
        <taxon>Ciliophora</taxon>
        <taxon>Intramacronucleata</taxon>
        <taxon>Spirotrichea</taxon>
        <taxon>Hypotrichia</taxon>
        <taxon>Euplotida</taxon>
        <taxon>Euplotidae</taxon>
        <taxon>Moneuplotes</taxon>
    </lineage>
</organism>
<keyword evidence="5" id="KW-0863">Zinc-finger</keyword>
<evidence type="ECO:0000256" key="4">
    <source>
        <dbReference type="ARBA" id="ARBA00022737"/>
    </source>
</evidence>
<keyword evidence="7" id="KW-0862">Zinc</keyword>
<dbReference type="InterPro" id="IPR044066">
    <property type="entry name" value="TRIAD_supradom"/>
</dbReference>
<evidence type="ECO:0000256" key="7">
    <source>
        <dbReference type="ARBA" id="ARBA00022833"/>
    </source>
</evidence>
<evidence type="ECO:0000313" key="9">
    <source>
        <dbReference type="EMBL" id="CAI2375088.1"/>
    </source>
</evidence>
<dbReference type="PANTHER" id="PTHR22770:SF47">
    <property type="entry name" value="E3 UBIQUITIN-PROTEIN LIGASE RNF216"/>
    <property type="match status" value="1"/>
</dbReference>
<keyword evidence="3" id="KW-0479">Metal-binding</keyword>
<name>A0AAD1XLP7_EUPCR</name>
<evidence type="ECO:0000256" key="5">
    <source>
        <dbReference type="ARBA" id="ARBA00022771"/>
    </source>
</evidence>
<dbReference type="Proteomes" id="UP001295684">
    <property type="component" value="Unassembled WGS sequence"/>
</dbReference>
<reference evidence="9" key="1">
    <citation type="submission" date="2023-07" db="EMBL/GenBank/DDBJ databases">
        <authorList>
            <consortium name="AG Swart"/>
            <person name="Singh M."/>
            <person name="Singh A."/>
            <person name="Seah K."/>
            <person name="Emmerich C."/>
        </authorList>
    </citation>
    <scope>NUCLEOTIDE SEQUENCE</scope>
    <source>
        <strain evidence="9">DP1</strain>
    </source>
</reference>
<keyword evidence="2" id="KW-0808">Transferase</keyword>
<dbReference type="PANTHER" id="PTHR22770">
    <property type="entry name" value="UBIQUITIN CONJUGATING ENZYME 7 INTERACTING PROTEIN-RELATED"/>
    <property type="match status" value="1"/>
</dbReference>
<evidence type="ECO:0000259" key="8">
    <source>
        <dbReference type="PROSITE" id="PS51873"/>
    </source>
</evidence>
<evidence type="ECO:0000256" key="2">
    <source>
        <dbReference type="ARBA" id="ARBA00022679"/>
    </source>
</evidence>
<protein>
    <recommendedName>
        <fullName evidence="8">RING-type domain-containing protein</fullName>
    </recommendedName>
</protein>
<comment type="pathway">
    <text evidence="1">Protein modification; protein ubiquitination.</text>
</comment>
<comment type="caution">
    <text evidence="9">The sequence shown here is derived from an EMBL/GenBank/DDBJ whole genome shotgun (WGS) entry which is preliminary data.</text>
</comment>